<dbReference type="Proteomes" id="UP001497680">
    <property type="component" value="Unassembled WGS sequence"/>
</dbReference>
<sequence>MAPETPEIDILPSYNVIEFSFSENDTDAELSVLYRGTRLHIYLFEENFAESPQLREKYLFYLQVAEEFELDGATVEDFYDWIMEPFIPLLCSLPPPEQSKTPTLQDFFYAKTLTYTLKGAASGERVPSPYKVGHNNLPMETGIRLPGELYAPWPRFYPSEIQICAENLEAALSGTPRKVQVADGSEVFFLKLLHAGDQQRAVQELRSYKRIADAGLAKEDLRTSRLLGLLQDNDGFLLGLLLSYIDCRARNLMCAVKPGLQDGLRRKWADQVTSTVNRLHTAGAIWGDAKAENVLVDIYDNAWVTDFGGGYTEGWVDKDAAGTMEGDLQGLANILKHLGVSDD</sequence>
<evidence type="ECO:0000313" key="2">
    <source>
        <dbReference type="Proteomes" id="UP001497680"/>
    </source>
</evidence>
<protein>
    <submittedName>
        <fullName evidence="1">Uncharacterized protein</fullName>
    </submittedName>
</protein>
<name>A0ACC0DLE3_9PEZI</name>
<keyword evidence="2" id="KW-1185">Reference proteome</keyword>
<gene>
    <name evidence="1" type="ORF">F4821DRAFT_3250</name>
</gene>
<accession>A0ACC0DLE3</accession>
<comment type="caution">
    <text evidence="1">The sequence shown here is derived from an EMBL/GenBank/DDBJ whole genome shotgun (WGS) entry which is preliminary data.</text>
</comment>
<evidence type="ECO:0000313" key="1">
    <source>
        <dbReference type="EMBL" id="KAI6093660.1"/>
    </source>
</evidence>
<proteinExistence type="predicted"/>
<organism evidence="1 2">
    <name type="scientific">Hypoxylon rubiginosum</name>
    <dbReference type="NCBI Taxonomy" id="110542"/>
    <lineage>
        <taxon>Eukaryota</taxon>
        <taxon>Fungi</taxon>
        <taxon>Dikarya</taxon>
        <taxon>Ascomycota</taxon>
        <taxon>Pezizomycotina</taxon>
        <taxon>Sordariomycetes</taxon>
        <taxon>Xylariomycetidae</taxon>
        <taxon>Xylariales</taxon>
        <taxon>Hypoxylaceae</taxon>
        <taxon>Hypoxylon</taxon>
    </lineage>
</organism>
<dbReference type="EMBL" id="MU394280">
    <property type="protein sequence ID" value="KAI6093660.1"/>
    <property type="molecule type" value="Genomic_DNA"/>
</dbReference>
<reference evidence="1 2" key="1">
    <citation type="journal article" date="2022" name="New Phytol.">
        <title>Ecological generalism drives hyperdiversity of secondary metabolite gene clusters in xylarialean endophytes.</title>
        <authorList>
            <person name="Franco M.E.E."/>
            <person name="Wisecaver J.H."/>
            <person name="Arnold A.E."/>
            <person name="Ju Y.M."/>
            <person name="Slot J.C."/>
            <person name="Ahrendt S."/>
            <person name="Moore L.P."/>
            <person name="Eastman K.E."/>
            <person name="Scott K."/>
            <person name="Konkel Z."/>
            <person name="Mondo S.J."/>
            <person name="Kuo A."/>
            <person name="Hayes R.D."/>
            <person name="Haridas S."/>
            <person name="Andreopoulos B."/>
            <person name="Riley R."/>
            <person name="LaButti K."/>
            <person name="Pangilinan J."/>
            <person name="Lipzen A."/>
            <person name="Amirebrahimi M."/>
            <person name="Yan J."/>
            <person name="Adam C."/>
            <person name="Keymanesh K."/>
            <person name="Ng V."/>
            <person name="Louie K."/>
            <person name="Northen T."/>
            <person name="Drula E."/>
            <person name="Henrissat B."/>
            <person name="Hsieh H.M."/>
            <person name="Youens-Clark K."/>
            <person name="Lutzoni F."/>
            <person name="Miadlikowska J."/>
            <person name="Eastwood D.C."/>
            <person name="Hamelin R.C."/>
            <person name="Grigoriev I.V."/>
            <person name="U'Ren J.M."/>
        </authorList>
    </citation>
    <scope>NUCLEOTIDE SEQUENCE [LARGE SCALE GENOMIC DNA]</scope>
    <source>
        <strain evidence="1 2">ER1909</strain>
    </source>
</reference>